<evidence type="ECO:0000313" key="6">
    <source>
        <dbReference type="EMBL" id="SFH05601.1"/>
    </source>
</evidence>
<dbReference type="PANTHER" id="PTHR40980:SF4">
    <property type="entry name" value="TONB-DEPENDENT RECEPTOR-LIKE BETA-BARREL DOMAIN-CONTAINING PROTEIN"/>
    <property type="match status" value="1"/>
</dbReference>
<evidence type="ECO:0000259" key="5">
    <source>
        <dbReference type="Pfam" id="PF14905"/>
    </source>
</evidence>
<feature type="chain" id="PRO_5011509893" evidence="4">
    <location>
        <begin position="22"/>
        <end position="813"/>
    </location>
</feature>
<evidence type="ECO:0000313" key="7">
    <source>
        <dbReference type="Proteomes" id="UP000198724"/>
    </source>
</evidence>
<proteinExistence type="predicted"/>
<feature type="signal peptide" evidence="4">
    <location>
        <begin position="1"/>
        <end position="21"/>
    </location>
</feature>
<evidence type="ECO:0000256" key="1">
    <source>
        <dbReference type="ARBA" id="ARBA00004442"/>
    </source>
</evidence>
<dbReference type="STRING" id="1436961.SAMN05421739_105235"/>
<dbReference type="Gene3D" id="2.170.130.10">
    <property type="entry name" value="TonB-dependent receptor, plug domain"/>
    <property type="match status" value="1"/>
</dbReference>
<comment type="subcellular location">
    <subcellularLocation>
        <location evidence="1">Cell outer membrane</location>
    </subcellularLocation>
</comment>
<dbReference type="InterPro" id="IPR037066">
    <property type="entry name" value="Plug_dom_sf"/>
</dbReference>
<dbReference type="InterPro" id="IPR008969">
    <property type="entry name" value="CarboxyPept-like_regulatory"/>
</dbReference>
<dbReference type="PANTHER" id="PTHR40980">
    <property type="entry name" value="PLUG DOMAIN-CONTAINING PROTEIN"/>
    <property type="match status" value="1"/>
</dbReference>
<organism evidence="6 7">
    <name type="scientific">Pontibacter chinhatensis</name>
    <dbReference type="NCBI Taxonomy" id="1436961"/>
    <lineage>
        <taxon>Bacteria</taxon>
        <taxon>Pseudomonadati</taxon>
        <taxon>Bacteroidota</taxon>
        <taxon>Cytophagia</taxon>
        <taxon>Cytophagales</taxon>
        <taxon>Hymenobacteraceae</taxon>
        <taxon>Pontibacter</taxon>
    </lineage>
</organism>
<dbReference type="Pfam" id="PF14905">
    <property type="entry name" value="OMP_b-brl_3"/>
    <property type="match status" value="1"/>
</dbReference>
<feature type="domain" description="Outer membrane protein beta-barrel" evidence="5">
    <location>
        <begin position="383"/>
        <end position="787"/>
    </location>
</feature>
<dbReference type="Proteomes" id="UP000198724">
    <property type="component" value="Unassembled WGS sequence"/>
</dbReference>
<protein>
    <submittedName>
        <fullName evidence="6">Outer membrane receptor proteins, mostly Fe transport</fullName>
    </submittedName>
</protein>
<keyword evidence="6" id="KW-0675">Receptor</keyword>
<dbReference type="SUPFAM" id="SSF49464">
    <property type="entry name" value="Carboxypeptidase regulatory domain-like"/>
    <property type="match status" value="1"/>
</dbReference>
<dbReference type="OrthoDB" id="905812at2"/>
<keyword evidence="7" id="KW-1185">Reference proteome</keyword>
<dbReference type="SUPFAM" id="SSF56935">
    <property type="entry name" value="Porins"/>
    <property type="match status" value="1"/>
</dbReference>
<dbReference type="InterPro" id="IPR036942">
    <property type="entry name" value="Beta-barrel_TonB_sf"/>
</dbReference>
<dbReference type="Gene3D" id="2.40.170.20">
    <property type="entry name" value="TonB-dependent receptor, beta-barrel domain"/>
    <property type="match status" value="1"/>
</dbReference>
<keyword evidence="4" id="KW-0732">Signal</keyword>
<dbReference type="RefSeq" id="WP_092103809.1">
    <property type="nucleotide sequence ID" value="NZ_FOOT01000005.1"/>
</dbReference>
<dbReference type="AlphaFoldDB" id="A0A1I2X0Y0"/>
<evidence type="ECO:0000256" key="2">
    <source>
        <dbReference type="ARBA" id="ARBA00023136"/>
    </source>
</evidence>
<evidence type="ECO:0000256" key="3">
    <source>
        <dbReference type="ARBA" id="ARBA00023237"/>
    </source>
</evidence>
<accession>A0A1I2X0Y0</accession>
<sequence>MKRFYVYLAFLFFLCSSHTFAQSAGMLTGTVLDDKEQPVGFVNVAVLEAASAKVVTGAIADMDGNFQIMTPAKGTYLLKLSGLGYVELQTPTFEVTGPGFSKDFGKLQVKPDVKTLKEVQVQAMRPTVTTEPDKMVVSVEGTALASGSTAYEVLSKSPGVWIDQDGNIQLNGKAGVQIMINGKRSYLSGKELQTLLQGMTAENIKDLEIITNPSAKYEAEGASGVININLKKAVAMGMSGSVYAGYQYNNLSTYTSGAELSHKSGKWNSFGSLDLANRQRYRDMEMRRIFLNKDGSTSNFDQTGREENERFEPSLRIGTDYDINDRHSIGVMANIIGSNSDNRFLTDSYLNDVNTGENLFIDATNKADGEYRNGTFNLHYLGKLDTVGTTLSADLDYVHITSDDNFKFINRTEFLNSNTPTEQELLLSENPTGYDIYSAKVDFTKPLNKKTKLELGAKASHVKSDNELRFYETTDGRKTLDPNRSNHFVYKENILAAYANLNATLGEKWTLQAGLRAEQTYAKGESLDKAEGKIDRDYLDLFPSVFLQQKLSDNYQIGYKYSRRINRPHYQALNPFIFYLDPYTWAQGNPQLKPQYTNSFEMTHTLKQTYNLILGYAETKNFIAEIPNQNPEDNTTVFQQQNVRDMKSARATLVAPIKVSNNWDISNNVIVMYQEFTNFNNGKMVVNDQVTAIAQTTNNILLPKNIRLELGGNYQGAAVYGLYRVEPQWWVDVGLKRSFLDDRLTLSMNVTDIFKSRMMKVDTELNGNVNAIDQYWGNRSFRINLRYRFSKGSEFESKKRNVNLEELNRTGGN</sequence>
<dbReference type="GO" id="GO:0009279">
    <property type="term" value="C:cell outer membrane"/>
    <property type="evidence" value="ECO:0007669"/>
    <property type="project" value="UniProtKB-SubCell"/>
</dbReference>
<keyword evidence="3" id="KW-0998">Cell outer membrane</keyword>
<dbReference type="InterPro" id="IPR041700">
    <property type="entry name" value="OMP_b-brl_3"/>
</dbReference>
<keyword evidence="2" id="KW-0472">Membrane</keyword>
<reference evidence="7" key="1">
    <citation type="submission" date="2016-10" db="EMBL/GenBank/DDBJ databases">
        <authorList>
            <person name="Varghese N."/>
            <person name="Submissions S."/>
        </authorList>
    </citation>
    <scope>NUCLEOTIDE SEQUENCE [LARGE SCALE GENOMIC DNA]</scope>
    <source>
        <strain evidence="7">LP51</strain>
    </source>
</reference>
<evidence type="ECO:0000256" key="4">
    <source>
        <dbReference type="SAM" id="SignalP"/>
    </source>
</evidence>
<name>A0A1I2X0Y0_9BACT</name>
<dbReference type="EMBL" id="FOOT01000005">
    <property type="protein sequence ID" value="SFH05601.1"/>
    <property type="molecule type" value="Genomic_DNA"/>
</dbReference>
<gene>
    <name evidence="6" type="ORF">SAMN05421739_105235</name>
</gene>
<dbReference type="Pfam" id="PF13715">
    <property type="entry name" value="CarbopepD_reg_2"/>
    <property type="match status" value="1"/>
</dbReference>